<dbReference type="SUPFAM" id="SSF111331">
    <property type="entry name" value="NAD kinase/diacylglycerol kinase-like"/>
    <property type="match status" value="1"/>
</dbReference>
<dbReference type="InterPro" id="IPR016064">
    <property type="entry name" value="NAD/diacylglycerol_kinase_sf"/>
</dbReference>
<dbReference type="EMBL" id="JAOQJQ010000003">
    <property type="protein sequence ID" value="MCU6762420.1"/>
    <property type="molecule type" value="Genomic_DNA"/>
</dbReference>
<dbReference type="Pfam" id="PF01513">
    <property type="entry name" value="NAD_kinase"/>
    <property type="match status" value="1"/>
</dbReference>
<dbReference type="InterPro" id="IPR002504">
    <property type="entry name" value="NADK"/>
</dbReference>
<organism evidence="1 2">
    <name type="scientific">Brotonthovivens ammoniilytica</name>
    <dbReference type="NCBI Taxonomy" id="2981725"/>
    <lineage>
        <taxon>Bacteria</taxon>
        <taxon>Bacillati</taxon>
        <taxon>Bacillota</taxon>
        <taxon>Clostridia</taxon>
        <taxon>Lachnospirales</taxon>
        <taxon>Lachnospiraceae</taxon>
        <taxon>Brotonthovivens</taxon>
    </lineage>
</organism>
<dbReference type="PANTHER" id="PTHR40697">
    <property type="entry name" value="ACETOIN CATABOLISM PROTEIN X"/>
    <property type="match status" value="1"/>
</dbReference>
<gene>
    <name evidence="1" type="ORF">OCV88_08750</name>
</gene>
<keyword evidence="1" id="KW-0418">Kinase</keyword>
<comment type="caution">
    <text evidence="1">The sequence shown here is derived from an EMBL/GenBank/DDBJ whole genome shotgun (WGS) entry which is preliminary data.</text>
</comment>
<evidence type="ECO:0000313" key="1">
    <source>
        <dbReference type="EMBL" id="MCU6762420.1"/>
    </source>
</evidence>
<keyword evidence="1" id="KW-0808">Transferase</keyword>
<accession>A0ABT2TJQ1</accession>
<dbReference type="Proteomes" id="UP001652442">
    <property type="component" value="Unassembled WGS sequence"/>
</dbReference>
<dbReference type="Gene3D" id="3.40.50.10330">
    <property type="entry name" value="Probable inorganic polyphosphate/atp-NAD kinase, domain 1"/>
    <property type="match status" value="1"/>
</dbReference>
<reference evidence="1 2" key="1">
    <citation type="journal article" date="2021" name="ISME Commun">
        <title>Automated analysis of genomic sequences facilitates high-throughput and comprehensive description of bacteria.</title>
        <authorList>
            <person name="Hitch T.C.A."/>
        </authorList>
    </citation>
    <scope>NUCLEOTIDE SEQUENCE [LARGE SCALE GENOMIC DNA]</scope>
    <source>
        <strain evidence="1 2">Sanger_109</strain>
    </source>
</reference>
<dbReference type="RefSeq" id="WP_158425126.1">
    <property type="nucleotide sequence ID" value="NZ_JAOQJQ010000003.1"/>
</dbReference>
<dbReference type="GO" id="GO:0016301">
    <property type="term" value="F:kinase activity"/>
    <property type="evidence" value="ECO:0007669"/>
    <property type="project" value="UniProtKB-KW"/>
</dbReference>
<sequence>MGLIAIAANPASGRDIRRLVSSATVFNNREKQNIMERIILAASQFGDHRFCIMPEKSYFAQKINAHLKEDLKLIPEGMVFCPDLPCSDSQKDTTAFAEYARQQGADVLIVLGGDGTSRAAAKGMMDLPLISISTGTNNVFPEVSEGTAAGIAAAAIAQGIRLDDSCFERCKQIEVSVNGTFCDIALIDAVFSDTVYSGAKAIWSREDISRVMVTQCHPSAIGFSAILGCTLTVSPQDNWGALADCGIGTPNLKVSLAAGTITPVQVTEIKKIPLNESVIYKMEKSGMLALDGEREVKYSSGDEIELCIRRCGPVRVKIARTLEAAQKQGFFVIS</sequence>
<keyword evidence="2" id="KW-1185">Reference proteome</keyword>
<dbReference type="InterPro" id="IPR039065">
    <property type="entry name" value="AcoX-like"/>
</dbReference>
<dbReference type="InterPro" id="IPR017438">
    <property type="entry name" value="ATP-NAD_kinase_N"/>
</dbReference>
<protein>
    <submittedName>
        <fullName evidence="1">NAD(+)/NADH kinase</fullName>
    </submittedName>
</protein>
<proteinExistence type="predicted"/>
<dbReference type="PANTHER" id="PTHR40697:SF3">
    <property type="entry name" value="ACETOIN CATABOLISM PROTEIN X"/>
    <property type="match status" value="1"/>
</dbReference>
<name>A0ABT2TJQ1_9FIRM</name>
<evidence type="ECO:0000313" key="2">
    <source>
        <dbReference type="Proteomes" id="UP001652442"/>
    </source>
</evidence>